<dbReference type="STRING" id="151549.A0A4C1TVF9"/>
<keyword evidence="2" id="KW-0808">Transferase</keyword>
<dbReference type="GO" id="GO:0003964">
    <property type="term" value="F:RNA-directed DNA polymerase activity"/>
    <property type="evidence" value="ECO:0007669"/>
    <property type="project" value="UniProtKB-KW"/>
</dbReference>
<comment type="caution">
    <text evidence="2">The sequence shown here is derived from an EMBL/GenBank/DDBJ whole genome shotgun (WGS) entry which is preliminary data.</text>
</comment>
<evidence type="ECO:0000313" key="2">
    <source>
        <dbReference type="EMBL" id="GBP18015.1"/>
    </source>
</evidence>
<proteinExistence type="predicted"/>
<protein>
    <submittedName>
        <fullName evidence="2">RNA-directed DNA polymerase from mobile element jockey</fullName>
    </submittedName>
</protein>
<organism evidence="2 3">
    <name type="scientific">Eumeta variegata</name>
    <name type="common">Bagworm moth</name>
    <name type="synonym">Eumeta japonica</name>
    <dbReference type="NCBI Taxonomy" id="151549"/>
    <lineage>
        <taxon>Eukaryota</taxon>
        <taxon>Metazoa</taxon>
        <taxon>Ecdysozoa</taxon>
        <taxon>Arthropoda</taxon>
        <taxon>Hexapoda</taxon>
        <taxon>Insecta</taxon>
        <taxon>Pterygota</taxon>
        <taxon>Neoptera</taxon>
        <taxon>Endopterygota</taxon>
        <taxon>Lepidoptera</taxon>
        <taxon>Glossata</taxon>
        <taxon>Ditrysia</taxon>
        <taxon>Tineoidea</taxon>
        <taxon>Psychidae</taxon>
        <taxon>Oiketicinae</taxon>
        <taxon>Eumeta</taxon>
    </lineage>
</organism>
<keyword evidence="2" id="KW-0548">Nucleotidyltransferase</keyword>
<dbReference type="AlphaFoldDB" id="A0A4C1TVF9"/>
<evidence type="ECO:0000313" key="3">
    <source>
        <dbReference type="Proteomes" id="UP000299102"/>
    </source>
</evidence>
<reference evidence="2 3" key="1">
    <citation type="journal article" date="2019" name="Commun. Biol.">
        <title>The bagworm genome reveals a unique fibroin gene that provides high tensile strength.</title>
        <authorList>
            <person name="Kono N."/>
            <person name="Nakamura H."/>
            <person name="Ohtoshi R."/>
            <person name="Tomita M."/>
            <person name="Numata K."/>
            <person name="Arakawa K."/>
        </authorList>
    </citation>
    <scope>NUCLEOTIDE SEQUENCE [LARGE SCALE GENOMIC DNA]</scope>
</reference>
<keyword evidence="2" id="KW-0695">RNA-directed DNA polymerase</keyword>
<feature type="region of interest" description="Disordered" evidence="1">
    <location>
        <begin position="180"/>
        <end position="201"/>
    </location>
</feature>
<gene>
    <name evidence="2" type="primary">pol</name>
    <name evidence="2" type="ORF">EVAR_16960_1</name>
</gene>
<keyword evidence="3" id="KW-1185">Reference proteome</keyword>
<dbReference type="Proteomes" id="UP000299102">
    <property type="component" value="Unassembled WGS sequence"/>
</dbReference>
<dbReference type="EMBL" id="BGZK01000092">
    <property type="protein sequence ID" value="GBP18015.1"/>
    <property type="molecule type" value="Genomic_DNA"/>
</dbReference>
<evidence type="ECO:0000256" key="1">
    <source>
        <dbReference type="SAM" id="MobiDB-lite"/>
    </source>
</evidence>
<dbReference type="OrthoDB" id="10020599at2759"/>
<accession>A0A4C1TVF9</accession>
<sequence length="201" mass="22836">MLSFNLAGVSRDFGRELNIKSVERGARRPYIGYGSFVWNIGVFGACEADGDGMSLWPVIQRALNASLFGSSGRWSVQRFWIIREKYRIWDLSISLVREFLLAPIPPLSEDYYVSPTETVRTILRLSKRKVPGPDEIPTTAIKQLPRRAMVAMTRLFNGILQTDHFPRSWKTERVIAIPKTGKDPRLTSGPDYTAVPHRQTV</sequence>
<name>A0A4C1TVF9_EUMVA</name>